<dbReference type="PANTHER" id="PTHR46594">
    <property type="entry name" value="P-TYPE CATION-TRANSPORTING ATPASE"/>
    <property type="match status" value="1"/>
</dbReference>
<dbReference type="Gene3D" id="3.40.50.1000">
    <property type="entry name" value="HAD superfamily/HAD-like"/>
    <property type="match status" value="1"/>
</dbReference>
<dbReference type="CDD" id="cd02094">
    <property type="entry name" value="P-type_ATPase_Cu-like"/>
    <property type="match status" value="1"/>
</dbReference>
<keyword evidence="5 15" id="KW-0812">Transmembrane</keyword>
<evidence type="ECO:0000256" key="13">
    <source>
        <dbReference type="ARBA" id="ARBA00023065"/>
    </source>
</evidence>
<dbReference type="PROSITE" id="PS00154">
    <property type="entry name" value="ATPASE_E1_E2"/>
    <property type="match status" value="1"/>
</dbReference>
<dbReference type="EMBL" id="CAUYUE010000001">
    <property type="protein sequence ID" value="CAK0734890.1"/>
    <property type="molecule type" value="Genomic_DNA"/>
</dbReference>
<feature type="transmembrane region" description="Helical" evidence="15">
    <location>
        <begin position="963"/>
        <end position="983"/>
    </location>
</feature>
<dbReference type="Proteomes" id="UP001314263">
    <property type="component" value="Unassembled WGS sequence"/>
</dbReference>
<dbReference type="SUPFAM" id="SSF55008">
    <property type="entry name" value="HMA, heavy metal-associated domain"/>
    <property type="match status" value="3"/>
</dbReference>
<evidence type="ECO:0000256" key="15">
    <source>
        <dbReference type="RuleBase" id="RU362081"/>
    </source>
</evidence>
<dbReference type="SFLD" id="SFLDF00027">
    <property type="entry name" value="p-type_atpase"/>
    <property type="match status" value="1"/>
</dbReference>
<dbReference type="GO" id="GO:0016887">
    <property type="term" value="F:ATP hydrolysis activity"/>
    <property type="evidence" value="ECO:0007669"/>
    <property type="project" value="InterPro"/>
</dbReference>
<dbReference type="PRINTS" id="PR00119">
    <property type="entry name" value="CATATPASE"/>
</dbReference>
<dbReference type="Gene3D" id="3.30.70.100">
    <property type="match status" value="3"/>
</dbReference>
<evidence type="ECO:0000256" key="8">
    <source>
        <dbReference type="ARBA" id="ARBA00022741"/>
    </source>
</evidence>
<evidence type="ECO:0000256" key="4">
    <source>
        <dbReference type="ARBA" id="ARBA00022448"/>
    </source>
</evidence>
<evidence type="ECO:0000256" key="9">
    <source>
        <dbReference type="ARBA" id="ARBA00022840"/>
    </source>
</evidence>
<comment type="subcellular location">
    <subcellularLocation>
        <location evidence="1 15">Membrane</location>
    </subcellularLocation>
</comment>
<evidence type="ECO:0000259" key="17">
    <source>
        <dbReference type="PROSITE" id="PS50846"/>
    </source>
</evidence>
<evidence type="ECO:0000256" key="1">
    <source>
        <dbReference type="ARBA" id="ARBA00004370"/>
    </source>
</evidence>
<dbReference type="InterPro" id="IPR023214">
    <property type="entry name" value="HAD_sf"/>
</dbReference>
<feature type="transmembrane region" description="Helical" evidence="15">
    <location>
        <begin position="989"/>
        <end position="1012"/>
    </location>
</feature>
<dbReference type="FunFam" id="3.30.70.100:FF:000005">
    <property type="entry name" value="Copper-exporting P-type ATPase A"/>
    <property type="match status" value="1"/>
</dbReference>
<accession>A0AAV1HQE0</accession>
<dbReference type="SFLD" id="SFLDS00003">
    <property type="entry name" value="Haloacid_Dehalogenase"/>
    <property type="match status" value="1"/>
</dbReference>
<dbReference type="InterPro" id="IPR001757">
    <property type="entry name" value="P_typ_ATPase"/>
</dbReference>
<keyword evidence="12" id="KW-0186">Copper</keyword>
<dbReference type="InterPro" id="IPR027256">
    <property type="entry name" value="P-typ_ATPase_IB"/>
</dbReference>
<comment type="similarity">
    <text evidence="2 15">Belongs to the cation transport ATPase (P-type) (TC 3.A.3) family. Type IB subfamily.</text>
</comment>
<dbReference type="Gene3D" id="3.40.1110.10">
    <property type="entry name" value="Calcium-transporting ATPase, cytoplasmic domain N"/>
    <property type="match status" value="1"/>
</dbReference>
<keyword evidence="14 15" id="KW-0472">Membrane</keyword>
<dbReference type="SFLD" id="SFLDG00002">
    <property type="entry name" value="C1.7:_P-type_atpase_like"/>
    <property type="match status" value="1"/>
</dbReference>
<dbReference type="GO" id="GO:0005524">
    <property type="term" value="F:ATP binding"/>
    <property type="evidence" value="ECO:0007669"/>
    <property type="project" value="UniProtKB-UniRule"/>
</dbReference>
<dbReference type="InterPro" id="IPR059000">
    <property type="entry name" value="ATPase_P-type_domA"/>
</dbReference>
<keyword evidence="13" id="KW-0406">Ion transport</keyword>
<feature type="domain" description="HMA" evidence="17">
    <location>
        <begin position="190"/>
        <end position="256"/>
    </location>
</feature>
<evidence type="ECO:0000256" key="3">
    <source>
        <dbReference type="ARBA" id="ARBA00012517"/>
    </source>
</evidence>
<feature type="domain" description="HMA" evidence="17">
    <location>
        <begin position="35"/>
        <end position="101"/>
    </location>
</feature>
<feature type="region of interest" description="Disordered" evidence="16">
    <location>
        <begin position="708"/>
        <end position="731"/>
    </location>
</feature>
<dbReference type="NCBIfam" id="TIGR01494">
    <property type="entry name" value="ATPase_P-type"/>
    <property type="match status" value="2"/>
</dbReference>
<evidence type="ECO:0000313" key="19">
    <source>
        <dbReference type="Proteomes" id="UP001314263"/>
    </source>
</evidence>
<dbReference type="FunFam" id="3.30.70.100:FF:000001">
    <property type="entry name" value="ATPase copper transporting beta"/>
    <property type="match status" value="2"/>
</dbReference>
<dbReference type="NCBIfam" id="TIGR01525">
    <property type="entry name" value="ATPase-IB_hvy"/>
    <property type="match status" value="1"/>
</dbReference>
<evidence type="ECO:0000256" key="7">
    <source>
        <dbReference type="ARBA" id="ARBA00022737"/>
    </source>
</evidence>
<gene>
    <name evidence="18" type="ORF">CVIRNUC_000498</name>
</gene>
<comment type="caution">
    <text evidence="18">The sequence shown here is derived from an EMBL/GenBank/DDBJ whole genome shotgun (WGS) entry which is preliminary data.</text>
</comment>
<reference evidence="18 19" key="1">
    <citation type="submission" date="2023-10" db="EMBL/GenBank/DDBJ databases">
        <authorList>
            <person name="Maclean D."/>
            <person name="Macfadyen A."/>
        </authorList>
    </citation>
    <scope>NUCLEOTIDE SEQUENCE [LARGE SCALE GENOMIC DNA]</scope>
</reference>
<dbReference type="NCBIfam" id="TIGR00003">
    <property type="entry name" value="copper ion binding protein"/>
    <property type="match status" value="2"/>
</dbReference>
<evidence type="ECO:0000256" key="12">
    <source>
        <dbReference type="ARBA" id="ARBA00023008"/>
    </source>
</evidence>
<dbReference type="InterPro" id="IPR008250">
    <property type="entry name" value="ATPase_P-typ_transduc_dom_A_sf"/>
</dbReference>
<keyword evidence="8 15" id="KW-0547">Nucleotide-binding</keyword>
<dbReference type="FunFam" id="3.40.50.1000:FF:000031">
    <property type="entry name" value="Probable copper-transporting ATPase HMA5"/>
    <property type="match status" value="1"/>
</dbReference>
<keyword evidence="9 15" id="KW-0067">ATP-binding</keyword>
<dbReference type="PANTHER" id="PTHR46594:SF4">
    <property type="entry name" value="P-TYPE CATION-TRANSPORTING ATPASE"/>
    <property type="match status" value="1"/>
</dbReference>
<dbReference type="InterPro" id="IPR006121">
    <property type="entry name" value="HMA_dom"/>
</dbReference>
<evidence type="ECO:0000256" key="11">
    <source>
        <dbReference type="ARBA" id="ARBA00022989"/>
    </source>
</evidence>
<dbReference type="Pfam" id="PF00702">
    <property type="entry name" value="Hydrolase"/>
    <property type="match status" value="1"/>
</dbReference>
<evidence type="ECO:0000256" key="6">
    <source>
        <dbReference type="ARBA" id="ARBA00022723"/>
    </source>
</evidence>
<keyword evidence="7" id="KW-0677">Repeat</keyword>
<dbReference type="InterPro" id="IPR036163">
    <property type="entry name" value="HMA_dom_sf"/>
</dbReference>
<dbReference type="GO" id="GO:0005507">
    <property type="term" value="F:copper ion binding"/>
    <property type="evidence" value="ECO:0007669"/>
    <property type="project" value="InterPro"/>
</dbReference>
<keyword evidence="11 15" id="KW-1133">Transmembrane helix</keyword>
<dbReference type="SUPFAM" id="SSF81653">
    <property type="entry name" value="Calcium ATPase, transduction domain A"/>
    <property type="match status" value="1"/>
</dbReference>
<dbReference type="SUPFAM" id="SSF81660">
    <property type="entry name" value="Metal cation-transporting ATPase, ATP-binding domain N"/>
    <property type="match status" value="1"/>
</dbReference>
<evidence type="ECO:0000256" key="16">
    <source>
        <dbReference type="SAM" id="MobiDB-lite"/>
    </source>
</evidence>
<dbReference type="PROSITE" id="PS01047">
    <property type="entry name" value="HMA_1"/>
    <property type="match status" value="3"/>
</dbReference>
<dbReference type="InterPro" id="IPR036412">
    <property type="entry name" value="HAD-like_sf"/>
</dbReference>
<dbReference type="InterPro" id="IPR006122">
    <property type="entry name" value="HMA_Cu_ion-bd"/>
</dbReference>
<dbReference type="SUPFAM" id="SSF81665">
    <property type="entry name" value="Calcium ATPase, transmembrane domain M"/>
    <property type="match status" value="1"/>
</dbReference>
<dbReference type="FunFam" id="2.70.150.10:FF:000002">
    <property type="entry name" value="Copper-transporting ATPase 1, putative"/>
    <property type="match status" value="1"/>
</dbReference>
<dbReference type="InterPro" id="IPR023298">
    <property type="entry name" value="ATPase_P-typ_TM_dom_sf"/>
</dbReference>
<feature type="transmembrane region" description="Helical" evidence="15">
    <location>
        <begin position="547"/>
        <end position="573"/>
    </location>
</feature>
<evidence type="ECO:0000256" key="14">
    <source>
        <dbReference type="ARBA" id="ARBA00023136"/>
    </source>
</evidence>
<dbReference type="InterPro" id="IPR023299">
    <property type="entry name" value="ATPase_P-typ_cyto_dom_N"/>
</dbReference>
<keyword evidence="10" id="KW-1278">Translocase</keyword>
<sequence length="1033" mass="109838">MSWWGRSETAAPETELQALIDTKAEEGSHGTDFATKALVSVRGMHCASCSGAVERALKAQPGVHTASVALLKETAEVTFNKADITVSEILKVIQDAGFTAELLQKQDLQARQEVARLEVIGMHCSSCSTAVERALNATEGVKDAAVSLSLNMAEVTYDPSLATEKQLVSLVEGAGFEARVVGRGAQADSDSALLRVSGMTCSSCSSAVEQALLNHKGVQKAAVNLLAGKAEVQYNPDVTGPRHLIHAVQDAGFEAQLLRGDRPSSSSQKTELEELRGLFYASACLTFPVFLLGMVFPMVPAMRPLLLAQAFGFPLDEIVKWLLVTPVQFYIGWRFHKGAWQALWNRRANMDVLVSLGTNASYLYSIISILHHHVMRHHVTGQYRPTDFFETSAMLITFILLGKYLEASAKGKTSEAIGALLNLTPPTAILLEEGSAEEGKAAGKIEIEKEVPTTLIHRGDMLKVLPGARMPVDGLVLSGRSHADESMLTGEAEPMLKAEGDAVIGGTMNLGGSLQVRATRVGKDTALAQIVKLVEAAQMSKAPIQAFADYVSSVFVPIVVALAAITCICWYVAGMHGLYPPEWLPAGHNHFLFALLFGIAVLVIACPCALGLATPTAVMVGTGVAASHGILIKGADALERAHRIKTVVFDKTGTLTRGRPVVAAYHLFSGQGSIREVMELAAALEIESEHPLADAILKFAAETLGQTLELPGPAGKSGRGRGKEELDGSMGARKVDWVRPAQDITVVAGKGIVGWAAASEQLGEQSPAKASPAKGPGSSRDVKVVLGNKQMMADEGVAISKAVDDYMRDMEASCCTCIMVAVSGAILAVLAVTDPLKPEARGVVAALARRGLAVHLVTGDNWRTARAIAEQLAIVNVCAECLPGAKADKIKELQGRKKVVAMVGDGVNDSPALAAADVGMAVGSGTDIAIEAADYVLMRDDLEDVLVAIDLSRKTFNRIRLNYFWAMAYNVIMIPFAAGVFYPCTHMQIPPWVAGAAMAFSSVSVVCSSLMLRNYKRPPPVLRDVVVQGKDAI</sequence>
<evidence type="ECO:0000313" key="18">
    <source>
        <dbReference type="EMBL" id="CAK0734890.1"/>
    </source>
</evidence>
<dbReference type="SUPFAM" id="SSF56784">
    <property type="entry name" value="HAD-like"/>
    <property type="match status" value="1"/>
</dbReference>
<dbReference type="InterPro" id="IPR018303">
    <property type="entry name" value="ATPase_P-typ_P_site"/>
</dbReference>
<dbReference type="AlphaFoldDB" id="A0AAV1HQE0"/>
<feature type="domain" description="HMA" evidence="17">
    <location>
        <begin position="113"/>
        <end position="179"/>
    </location>
</feature>
<dbReference type="CDD" id="cd00371">
    <property type="entry name" value="HMA"/>
    <property type="match status" value="3"/>
</dbReference>
<keyword evidence="6 15" id="KW-0479">Metal-binding</keyword>
<dbReference type="PRINTS" id="PR00943">
    <property type="entry name" value="CUATPASE"/>
</dbReference>
<feature type="transmembrane region" description="Helical" evidence="15">
    <location>
        <begin position="278"/>
        <end position="298"/>
    </location>
</feature>
<name>A0AAV1HQE0_9CHLO</name>
<evidence type="ECO:0000256" key="10">
    <source>
        <dbReference type="ARBA" id="ARBA00022967"/>
    </source>
</evidence>
<dbReference type="InterPro" id="IPR044492">
    <property type="entry name" value="P_typ_ATPase_HD_dom"/>
</dbReference>
<evidence type="ECO:0000256" key="2">
    <source>
        <dbReference type="ARBA" id="ARBA00006024"/>
    </source>
</evidence>
<proteinExistence type="inferred from homology"/>
<dbReference type="Pfam" id="PF00403">
    <property type="entry name" value="HMA"/>
    <property type="match status" value="3"/>
</dbReference>
<keyword evidence="19" id="KW-1185">Reference proteome</keyword>
<dbReference type="GO" id="GO:0016020">
    <property type="term" value="C:membrane"/>
    <property type="evidence" value="ECO:0007669"/>
    <property type="project" value="UniProtKB-SubCell"/>
</dbReference>
<evidence type="ECO:0000256" key="5">
    <source>
        <dbReference type="ARBA" id="ARBA00022692"/>
    </source>
</evidence>
<feature type="transmembrane region" description="Helical" evidence="15">
    <location>
        <begin position="593"/>
        <end position="613"/>
    </location>
</feature>
<dbReference type="Pfam" id="PF00122">
    <property type="entry name" value="E1-E2_ATPase"/>
    <property type="match status" value="1"/>
</dbReference>
<dbReference type="EC" id="7.2.2.8" evidence="3"/>
<dbReference type="PROSITE" id="PS50846">
    <property type="entry name" value="HMA_2"/>
    <property type="match status" value="3"/>
</dbReference>
<dbReference type="InterPro" id="IPR017969">
    <property type="entry name" value="Heavy-metal-associated_CS"/>
</dbReference>
<dbReference type="PRINTS" id="PR00942">
    <property type="entry name" value="CUATPASEI"/>
</dbReference>
<keyword evidence="4" id="KW-0813">Transport</keyword>
<dbReference type="Gene3D" id="2.70.150.10">
    <property type="entry name" value="Calcium-transporting ATPase, cytoplasmic transduction domain A"/>
    <property type="match status" value="1"/>
</dbReference>
<protein>
    <recommendedName>
        <fullName evidence="3">P-type Cu(+) transporter</fullName>
        <ecNumber evidence="3">7.2.2.8</ecNumber>
    </recommendedName>
</protein>
<feature type="transmembrane region" description="Helical" evidence="15">
    <location>
        <begin position="348"/>
        <end position="367"/>
    </location>
</feature>
<dbReference type="GO" id="GO:0140581">
    <property type="term" value="F:P-type monovalent copper transporter activity"/>
    <property type="evidence" value="ECO:0007669"/>
    <property type="project" value="UniProtKB-EC"/>
</dbReference>
<organism evidence="18 19">
    <name type="scientific">Coccomyxa viridis</name>
    <dbReference type="NCBI Taxonomy" id="1274662"/>
    <lineage>
        <taxon>Eukaryota</taxon>
        <taxon>Viridiplantae</taxon>
        <taxon>Chlorophyta</taxon>
        <taxon>core chlorophytes</taxon>
        <taxon>Trebouxiophyceae</taxon>
        <taxon>Trebouxiophyceae incertae sedis</taxon>
        <taxon>Coccomyxaceae</taxon>
        <taxon>Coccomyxa</taxon>
    </lineage>
</organism>